<keyword evidence="2" id="KW-1185">Reference proteome</keyword>
<dbReference type="EMBL" id="LAVV01011478">
    <property type="protein sequence ID" value="KNZ47750.1"/>
    <property type="molecule type" value="Genomic_DNA"/>
</dbReference>
<sequence>ETCGLYSIAAFSCPMKPLLTDWDPREARQLDKGVCKIAPPQFEFFFVFIVPCLSWPALFSPGNLDRHQNFKTSASRRLNPRLSRYTVKNDLLFHRHRIMEQRNSELQTEIIQIHHDSKLAGHPGRCGTTLRGVELGGEIDNYTTKNVS</sequence>
<name>A0A0L6UIV8_9BASI</name>
<dbReference type="VEuPathDB" id="FungiDB:VP01_6183g1"/>
<feature type="non-terminal residue" evidence="1">
    <location>
        <position position="1"/>
    </location>
</feature>
<dbReference type="Proteomes" id="UP000037035">
    <property type="component" value="Unassembled WGS sequence"/>
</dbReference>
<evidence type="ECO:0000313" key="1">
    <source>
        <dbReference type="EMBL" id="KNZ47750.1"/>
    </source>
</evidence>
<dbReference type="AlphaFoldDB" id="A0A0L6UIV8"/>
<dbReference type="OrthoDB" id="2273864at2759"/>
<accession>A0A0L6UIV8</accession>
<protein>
    <submittedName>
        <fullName evidence="1">Uncharacterized protein</fullName>
    </submittedName>
</protein>
<gene>
    <name evidence="1" type="ORF">VP01_6183g1</name>
</gene>
<comment type="caution">
    <text evidence="1">The sequence shown here is derived from an EMBL/GenBank/DDBJ whole genome shotgun (WGS) entry which is preliminary data.</text>
</comment>
<evidence type="ECO:0000313" key="2">
    <source>
        <dbReference type="Proteomes" id="UP000037035"/>
    </source>
</evidence>
<proteinExistence type="predicted"/>
<organism evidence="1 2">
    <name type="scientific">Puccinia sorghi</name>
    <dbReference type="NCBI Taxonomy" id="27349"/>
    <lineage>
        <taxon>Eukaryota</taxon>
        <taxon>Fungi</taxon>
        <taxon>Dikarya</taxon>
        <taxon>Basidiomycota</taxon>
        <taxon>Pucciniomycotina</taxon>
        <taxon>Pucciniomycetes</taxon>
        <taxon>Pucciniales</taxon>
        <taxon>Pucciniaceae</taxon>
        <taxon>Puccinia</taxon>
    </lineage>
</organism>
<reference evidence="1 2" key="1">
    <citation type="submission" date="2015-08" db="EMBL/GenBank/DDBJ databases">
        <title>Next Generation Sequencing and Analysis of the Genome of Puccinia sorghi L Schw, the Causal Agent of Maize Common Rust.</title>
        <authorList>
            <person name="Rochi L."/>
            <person name="Burguener G."/>
            <person name="Darino M."/>
            <person name="Turjanski A."/>
            <person name="Kreff E."/>
            <person name="Dieguez M.J."/>
            <person name="Sacco F."/>
        </authorList>
    </citation>
    <scope>NUCLEOTIDE SEQUENCE [LARGE SCALE GENOMIC DNA]</scope>
    <source>
        <strain evidence="1 2">RO10H11247</strain>
    </source>
</reference>